<dbReference type="Pfam" id="PF13245">
    <property type="entry name" value="AAA_19"/>
    <property type="match status" value="1"/>
</dbReference>
<dbReference type="InterPro" id="IPR027785">
    <property type="entry name" value="UvrD-like_helicase_C"/>
</dbReference>
<dbReference type="InterPro" id="IPR006345">
    <property type="entry name" value="RecD2"/>
</dbReference>
<dbReference type="InterPro" id="IPR041451">
    <property type="entry name" value="RecD2_SH13"/>
</dbReference>
<dbReference type="GO" id="GO:0005524">
    <property type="term" value="F:ATP binding"/>
    <property type="evidence" value="ECO:0007669"/>
    <property type="project" value="UniProtKB-KW"/>
</dbReference>
<dbReference type="GO" id="GO:0006310">
    <property type="term" value="P:DNA recombination"/>
    <property type="evidence" value="ECO:0007669"/>
    <property type="project" value="InterPro"/>
</dbReference>
<sequence length="729" mass="81593">MEQQIELTEIKGEIETITYRNDENGWSVIKVKSDRGLTFTATGLFSYIKVGEYFSLKGQWVEHKSHGRQFKVELGRPIHPTTQEGIIRYLSSGLIKGIGKITAKRIVEHFKEETLEILNRDPSRMAEVDSIGPKKAKTIEQAWRDSREYRDAELFLFSHHLSPSLTHRIIKAYRGKTIEIVKEDPYRLSTEIGGIGFLTADKIAQSIDFDPVSGKRIKAAILYSLSQAEDHGHCFLSTPQMLEKLIQLLSLDHDQLHELILQALHELNLKGSLITETRDGGDIHYLQELLVAEDTMAKKITELLDQPFHIDEQRVESWLNKYSERLAMPLSHHQLEAVKAAVSHRVFVLTGGPGVGKTTTANAIIRLLSAMKRSVALAAPTGRAAQRLSEVTGQGAKTVHRLLEWTPQDNGFSRDESNPLNASAIVVDEASMLDIRLANALVQAISHQAQIIFIGDVDQLPSVGPGNVLRDLIDSQKVPFTRLTEIFRQAASSHIVSIAHQINDGQFPQFPDQDGADCRMIEVSSVDEIKSIICDLVGHILPDKGHYDSIRDIQVLTPMNRGDLGTKTLNQELQALLNPADDHEDQEKKVDSTVFRPGDKVIQVSNNYELNVFNGDIGFVQHAGVDGGKIIVSFGDRRVSYSKEDAYDLKLAYAITIHKSQGSEFPVVIIPLAMQHFVMLQRNLIYTALTRARKFAIFVGTAQALDHAIKTQTSLNRQTQLVQRICHYL</sequence>
<name>A0A1Y6C2T9_9BACT</name>
<evidence type="ECO:0000313" key="5">
    <source>
        <dbReference type="Proteomes" id="UP000192907"/>
    </source>
</evidence>
<dbReference type="GO" id="GO:0003677">
    <property type="term" value="F:DNA binding"/>
    <property type="evidence" value="ECO:0007669"/>
    <property type="project" value="InterPro"/>
</dbReference>
<keyword evidence="1" id="KW-0547">Nucleotide-binding</keyword>
<dbReference type="CDD" id="cd18809">
    <property type="entry name" value="SF1_C_RecD"/>
    <property type="match status" value="1"/>
</dbReference>
<dbReference type="STRING" id="1513793.SAMN06296036_110110"/>
<keyword evidence="2" id="KW-0067">ATP-binding</keyword>
<proteinExistence type="inferred from homology"/>
<keyword evidence="5" id="KW-1185">Reference proteome</keyword>
<dbReference type="Proteomes" id="UP000192907">
    <property type="component" value="Unassembled WGS sequence"/>
</dbReference>
<dbReference type="GO" id="GO:0043139">
    <property type="term" value="F:5'-3' DNA helicase activity"/>
    <property type="evidence" value="ECO:0007669"/>
    <property type="project" value="InterPro"/>
</dbReference>
<dbReference type="SUPFAM" id="SSF47781">
    <property type="entry name" value="RuvA domain 2-like"/>
    <property type="match status" value="1"/>
</dbReference>
<dbReference type="GO" id="GO:0017116">
    <property type="term" value="F:single-stranded DNA helicase activity"/>
    <property type="evidence" value="ECO:0007669"/>
    <property type="project" value="TreeGrafter"/>
</dbReference>
<dbReference type="Pfam" id="PF18335">
    <property type="entry name" value="SH3_13"/>
    <property type="match status" value="1"/>
</dbReference>
<dbReference type="Gene3D" id="1.10.10.2220">
    <property type="match status" value="1"/>
</dbReference>
<evidence type="ECO:0000256" key="2">
    <source>
        <dbReference type="ARBA" id="ARBA00022840"/>
    </source>
</evidence>
<dbReference type="Pfam" id="PF14490">
    <property type="entry name" value="HHH_RecD2"/>
    <property type="match status" value="1"/>
</dbReference>
<dbReference type="SUPFAM" id="SSF52540">
    <property type="entry name" value="P-loop containing nucleoside triphosphate hydrolases"/>
    <property type="match status" value="1"/>
</dbReference>
<dbReference type="Pfam" id="PF23139">
    <property type="entry name" value="OB_YrrC"/>
    <property type="match status" value="1"/>
</dbReference>
<accession>A0A1Y6C2T9</accession>
<dbReference type="Gene3D" id="2.30.30.940">
    <property type="match status" value="1"/>
</dbReference>
<feature type="domain" description="AAA+ ATPase" evidence="3">
    <location>
        <begin position="343"/>
        <end position="527"/>
    </location>
</feature>
<evidence type="ECO:0000256" key="1">
    <source>
        <dbReference type="ARBA" id="ARBA00022741"/>
    </source>
</evidence>
<dbReference type="CDD" id="cd17933">
    <property type="entry name" value="DEXSc_RecD-like"/>
    <property type="match status" value="1"/>
</dbReference>
<dbReference type="PANTHER" id="PTHR43788:SF6">
    <property type="entry name" value="DNA HELICASE B"/>
    <property type="match status" value="1"/>
</dbReference>
<dbReference type="RefSeq" id="WP_159455380.1">
    <property type="nucleotide sequence ID" value="NZ_FWZT01000010.1"/>
</dbReference>
<dbReference type="NCBIfam" id="TIGR01448">
    <property type="entry name" value="recD_rel"/>
    <property type="match status" value="1"/>
</dbReference>
<reference evidence="5" key="1">
    <citation type="submission" date="2017-04" db="EMBL/GenBank/DDBJ databases">
        <authorList>
            <person name="Varghese N."/>
            <person name="Submissions S."/>
        </authorList>
    </citation>
    <scope>NUCLEOTIDE SEQUENCE [LARGE SCALE GENOMIC DNA]</scope>
    <source>
        <strain evidence="5">RKEM611</strain>
    </source>
</reference>
<dbReference type="HAMAP" id="MF_01488">
    <property type="entry name" value="RecD2"/>
    <property type="match status" value="1"/>
</dbReference>
<dbReference type="GO" id="GO:0009338">
    <property type="term" value="C:exodeoxyribonuclease V complex"/>
    <property type="evidence" value="ECO:0007669"/>
    <property type="project" value="TreeGrafter"/>
</dbReference>
<dbReference type="InterPro" id="IPR003593">
    <property type="entry name" value="AAA+_ATPase"/>
</dbReference>
<dbReference type="InterPro" id="IPR029493">
    <property type="entry name" value="RecD2-like_HHH"/>
</dbReference>
<dbReference type="PANTHER" id="PTHR43788">
    <property type="entry name" value="DNA2/NAM7 HELICASE FAMILY MEMBER"/>
    <property type="match status" value="1"/>
</dbReference>
<dbReference type="AlphaFoldDB" id="A0A1Y6C2T9"/>
<dbReference type="SMART" id="SM00382">
    <property type="entry name" value="AAA"/>
    <property type="match status" value="1"/>
</dbReference>
<dbReference type="InterPro" id="IPR010994">
    <property type="entry name" value="RuvA_2-like"/>
</dbReference>
<dbReference type="InterPro" id="IPR055446">
    <property type="entry name" value="RecD2_N_OB"/>
</dbReference>
<dbReference type="EMBL" id="FWZT01000010">
    <property type="protein sequence ID" value="SMF33918.1"/>
    <property type="molecule type" value="Genomic_DNA"/>
</dbReference>
<dbReference type="Gene3D" id="3.40.50.300">
    <property type="entry name" value="P-loop containing nucleotide triphosphate hydrolases"/>
    <property type="match status" value="2"/>
</dbReference>
<dbReference type="Pfam" id="PF13538">
    <property type="entry name" value="UvrD_C_2"/>
    <property type="match status" value="1"/>
</dbReference>
<gene>
    <name evidence="4" type="ORF">SAMN06296036_110110</name>
</gene>
<organism evidence="4 5">
    <name type="scientific">Pseudobacteriovorax antillogorgiicola</name>
    <dbReference type="NCBI Taxonomy" id="1513793"/>
    <lineage>
        <taxon>Bacteria</taxon>
        <taxon>Pseudomonadati</taxon>
        <taxon>Bdellovibrionota</taxon>
        <taxon>Oligoflexia</taxon>
        <taxon>Oligoflexales</taxon>
        <taxon>Pseudobacteriovoracaceae</taxon>
        <taxon>Pseudobacteriovorax</taxon>
    </lineage>
</organism>
<dbReference type="InterPro" id="IPR027417">
    <property type="entry name" value="P-loop_NTPase"/>
</dbReference>
<evidence type="ECO:0000259" key="3">
    <source>
        <dbReference type="SMART" id="SM00382"/>
    </source>
</evidence>
<dbReference type="Pfam" id="PF14520">
    <property type="entry name" value="HHH_5"/>
    <property type="match status" value="1"/>
</dbReference>
<dbReference type="InterPro" id="IPR050534">
    <property type="entry name" value="Coronavir_polyprotein_1ab"/>
</dbReference>
<evidence type="ECO:0000313" key="4">
    <source>
        <dbReference type="EMBL" id="SMF33918.1"/>
    </source>
</evidence>
<dbReference type="Gene3D" id="1.10.150.20">
    <property type="entry name" value="5' to 3' exonuclease, C-terminal subdomain"/>
    <property type="match status" value="1"/>
</dbReference>
<protein>
    <submittedName>
        <fullName evidence="4">Exodeoxyribonuclease V alpha subunit</fullName>
    </submittedName>
</protein>